<proteinExistence type="predicted"/>
<dbReference type="PANTHER" id="PTHR43072:SF23">
    <property type="entry name" value="UPF0039 PROTEIN C11D3.02C"/>
    <property type="match status" value="1"/>
</dbReference>
<name>A0A0M6Y5M8_9HYPH</name>
<dbReference type="OrthoDB" id="5459937at2"/>
<gene>
    <name evidence="4" type="primary">yncA</name>
    <name evidence="4" type="ORF">LAL4801_03032</name>
</gene>
<dbReference type="InterPro" id="IPR000182">
    <property type="entry name" value="GNAT_dom"/>
</dbReference>
<dbReference type="STRING" id="187304.B0E33_08115"/>
<feature type="domain" description="N-acetyltransferase" evidence="3">
    <location>
        <begin position="1"/>
        <end position="155"/>
    </location>
</feature>
<dbReference type="AlphaFoldDB" id="A0A0M6Y5M8"/>
<dbReference type="PANTHER" id="PTHR43072">
    <property type="entry name" value="N-ACETYLTRANSFERASE"/>
    <property type="match status" value="1"/>
</dbReference>
<organism evidence="4 5">
    <name type="scientific">Roseibium aggregatum</name>
    <dbReference type="NCBI Taxonomy" id="187304"/>
    <lineage>
        <taxon>Bacteria</taxon>
        <taxon>Pseudomonadati</taxon>
        <taxon>Pseudomonadota</taxon>
        <taxon>Alphaproteobacteria</taxon>
        <taxon>Hyphomicrobiales</taxon>
        <taxon>Stappiaceae</taxon>
        <taxon>Roseibium</taxon>
    </lineage>
</organism>
<dbReference type="PROSITE" id="PS51186">
    <property type="entry name" value="GNAT"/>
    <property type="match status" value="1"/>
</dbReference>
<dbReference type="Pfam" id="PF00583">
    <property type="entry name" value="Acetyltransf_1"/>
    <property type="match status" value="1"/>
</dbReference>
<dbReference type="EC" id="2.3.1.-" evidence="4"/>
<dbReference type="SUPFAM" id="SSF55729">
    <property type="entry name" value="Acyl-CoA N-acyltransferases (Nat)"/>
    <property type="match status" value="1"/>
</dbReference>
<dbReference type="EMBL" id="CXST01000002">
    <property type="protein sequence ID" value="CTQ44587.1"/>
    <property type="molecule type" value="Genomic_DNA"/>
</dbReference>
<dbReference type="CDD" id="cd04301">
    <property type="entry name" value="NAT_SF"/>
    <property type="match status" value="1"/>
</dbReference>
<reference evidence="5" key="1">
    <citation type="submission" date="2015-07" db="EMBL/GenBank/DDBJ databases">
        <authorList>
            <person name="Rodrigo-Torres Lidia"/>
            <person name="Arahal R.David."/>
        </authorList>
    </citation>
    <scope>NUCLEOTIDE SEQUENCE [LARGE SCALE GENOMIC DNA]</scope>
    <source>
        <strain evidence="5">CECT 4801</strain>
    </source>
</reference>
<evidence type="ECO:0000259" key="3">
    <source>
        <dbReference type="PROSITE" id="PS51186"/>
    </source>
</evidence>
<evidence type="ECO:0000313" key="5">
    <source>
        <dbReference type="Proteomes" id="UP000048926"/>
    </source>
</evidence>
<keyword evidence="5" id="KW-1185">Reference proteome</keyword>
<dbReference type="InterPro" id="IPR016181">
    <property type="entry name" value="Acyl_CoA_acyltransferase"/>
</dbReference>
<dbReference type="GO" id="GO:0016747">
    <property type="term" value="F:acyltransferase activity, transferring groups other than amino-acyl groups"/>
    <property type="evidence" value="ECO:0007669"/>
    <property type="project" value="InterPro"/>
</dbReference>
<dbReference type="Gene3D" id="3.40.630.30">
    <property type="match status" value="1"/>
</dbReference>
<keyword evidence="1 4" id="KW-0808">Transferase</keyword>
<keyword evidence="2 4" id="KW-0012">Acyltransferase</keyword>
<evidence type="ECO:0000313" key="4">
    <source>
        <dbReference type="EMBL" id="CTQ44587.1"/>
    </source>
</evidence>
<dbReference type="Proteomes" id="UP000048926">
    <property type="component" value="Unassembled WGS sequence"/>
</dbReference>
<evidence type="ECO:0000256" key="1">
    <source>
        <dbReference type="ARBA" id="ARBA00022679"/>
    </source>
</evidence>
<accession>A0A0M6Y5M8</accession>
<evidence type="ECO:0000256" key="2">
    <source>
        <dbReference type="ARBA" id="ARBA00023315"/>
    </source>
</evidence>
<protein>
    <submittedName>
        <fullName evidence="4">N-acyltransferase YncA</fullName>
        <ecNumber evidence="4">2.3.1.-</ecNumber>
    </submittedName>
</protein>
<sequence>MLIRNAEPKDVPSILALYNQAVRETTAAWTNREETLDDRLTWYEGRVKQGLPVLVAVDDADTVLGFASFGPFRPREGYRLTAEHSVYVDPAVQRRGIGKALLERLVDIAADMKLHVLVGVIDGDNSASIALHEKLGFHVAGRLPEAGTKFGRWLDLVFVARVLGPMQSPNA</sequence>